<name>A0A8J1XFA0_OWEFU</name>
<dbReference type="Proteomes" id="UP000749559">
    <property type="component" value="Unassembled WGS sequence"/>
</dbReference>
<sequence length="183" mass="21128">MVSFCTFLTGFTSILIVFLALGIYLENEIEIDYSVTIKGVTAKEVYEYMTTENNVRNIHIYTLRIIAKDHRRHQDGSESVTWTTYTHYPDFPIPTYFDDYLTLFPANTTIKHTIWALKGILHGVLFYHCSDTSDGTGAIFREETHFRVSKLFPYASEGVITYHIDAIHRVKRVMEEKAGISNE</sequence>
<accession>A0A8J1XFA0</accession>
<organism evidence="1 2">
    <name type="scientific">Owenia fusiformis</name>
    <name type="common">Polychaete worm</name>
    <dbReference type="NCBI Taxonomy" id="6347"/>
    <lineage>
        <taxon>Eukaryota</taxon>
        <taxon>Metazoa</taxon>
        <taxon>Spiralia</taxon>
        <taxon>Lophotrochozoa</taxon>
        <taxon>Annelida</taxon>
        <taxon>Polychaeta</taxon>
        <taxon>Sedentaria</taxon>
        <taxon>Canalipalpata</taxon>
        <taxon>Sabellida</taxon>
        <taxon>Oweniida</taxon>
        <taxon>Oweniidae</taxon>
        <taxon>Owenia</taxon>
    </lineage>
</organism>
<proteinExistence type="predicted"/>
<dbReference type="EMBL" id="CAIIXF020000005">
    <property type="protein sequence ID" value="CAH1783528.1"/>
    <property type="molecule type" value="Genomic_DNA"/>
</dbReference>
<gene>
    <name evidence="1" type="ORF">OFUS_LOCUS9865</name>
</gene>
<reference evidence="1" key="1">
    <citation type="submission" date="2022-03" db="EMBL/GenBank/DDBJ databases">
        <authorList>
            <person name="Martin C."/>
        </authorList>
    </citation>
    <scope>NUCLEOTIDE SEQUENCE</scope>
</reference>
<dbReference type="AlphaFoldDB" id="A0A8J1XFA0"/>
<evidence type="ECO:0000313" key="1">
    <source>
        <dbReference type="EMBL" id="CAH1783528.1"/>
    </source>
</evidence>
<comment type="caution">
    <text evidence="1">The sequence shown here is derived from an EMBL/GenBank/DDBJ whole genome shotgun (WGS) entry which is preliminary data.</text>
</comment>
<keyword evidence="2" id="KW-1185">Reference proteome</keyword>
<protein>
    <submittedName>
        <fullName evidence="1">Uncharacterized protein</fullName>
    </submittedName>
</protein>
<evidence type="ECO:0000313" key="2">
    <source>
        <dbReference type="Proteomes" id="UP000749559"/>
    </source>
</evidence>